<dbReference type="Pfam" id="PF25015">
    <property type="entry name" value="RBD_AKAP-17A"/>
    <property type="match status" value="2"/>
</dbReference>
<protein>
    <submittedName>
        <fullName evidence="3">A-kinase anchor protein 17A</fullName>
    </submittedName>
</protein>
<feature type="coiled-coil region" evidence="1">
    <location>
        <begin position="397"/>
        <end position="469"/>
    </location>
</feature>
<feature type="non-terminal residue" evidence="3">
    <location>
        <position position="1"/>
    </location>
</feature>
<accession>A0A0X3P355</accession>
<keyword evidence="1" id="KW-0175">Coiled coil</keyword>
<dbReference type="EMBL" id="GEEE01016906">
    <property type="protein sequence ID" value="JAP46319.1"/>
    <property type="molecule type" value="Transcribed_RNA"/>
</dbReference>
<dbReference type="GO" id="GO:0016301">
    <property type="term" value="F:kinase activity"/>
    <property type="evidence" value="ECO:0007669"/>
    <property type="project" value="UniProtKB-KW"/>
</dbReference>
<evidence type="ECO:0000256" key="1">
    <source>
        <dbReference type="SAM" id="Coils"/>
    </source>
</evidence>
<gene>
    <name evidence="3" type="primary">AK17A</name>
    <name evidence="3" type="ORF">TR142299</name>
</gene>
<keyword evidence="3" id="KW-0418">Kinase</keyword>
<proteinExistence type="predicted"/>
<sequence length="617" mass="69529">QYNCPAAGVLVSGSFSPYILCHINIPIMLSIEKEACLRERNLLQELCPAHDLFLKPVCKVNITVQLPGFQLGNSQGKSLSTWEVADKLRQLCPSLLSPPTQLKVLRATVEFVRFVVELGTKAEVRKVLTSVDSQRIKLSGFPQALRVRATEAQTDCPRRHDWDAFFRDAKDMDETKYGERPDTVVVDNLPVRWFAADVPRSTSSAFGSVSKSSWPSAHILKEVFEIYGKIRRVDIPMLDPVQNPHLLANLGVPSDVIESNVQTSDSAFVAHESTLKDDSTGFGKIAPAVIKPLAPADLDGTSGGLTSDSSAFAAAGSSLTFRAFLQYVDYSGFSNAMESLRGMKLVYAPKRPLQSTQPSEQSYFSAEIQVDFDRTKHLSDDWVERRDVARLRLEEWIQRRRAAAEVAEAKRQKLAREAEELAAKRKQEAEVLAEAQRRADEAERQASRLAREQRRRLKAEEKYRRKKDILMQQKFLLEGRRTLIAGRRAAAIRILSAVLHQISRREEFGKSHKGRSKLVDSSCQTVDLPPSPEDLHHLPESSTKRNNVRQIIRAPAVSSDIKYVFNFTASPNVASSQPSETTELERLRQNLLEKRESQLRQRLLERRMRTATNLFAT</sequence>
<dbReference type="PANTHER" id="PTHR12484:SF4">
    <property type="entry name" value="A-KINASE ANCHOR PROTEIN 17A"/>
    <property type="match status" value="1"/>
</dbReference>
<reference evidence="3" key="1">
    <citation type="submission" date="2016-01" db="EMBL/GenBank/DDBJ databases">
        <title>Reference transcriptome for the parasite Schistocephalus solidus: insights into the molecular evolution of parasitism.</title>
        <authorList>
            <person name="Hebert F.O."/>
            <person name="Grambauer S."/>
            <person name="Barber I."/>
            <person name="Landry C.R."/>
            <person name="Aubin-Horth N."/>
        </authorList>
    </citation>
    <scope>NUCLEOTIDE SEQUENCE</scope>
</reference>
<evidence type="ECO:0000313" key="3">
    <source>
        <dbReference type="EMBL" id="JAP46319.1"/>
    </source>
</evidence>
<organism evidence="3">
    <name type="scientific">Schistocephalus solidus</name>
    <name type="common">Tapeworm</name>
    <dbReference type="NCBI Taxonomy" id="70667"/>
    <lineage>
        <taxon>Eukaryota</taxon>
        <taxon>Metazoa</taxon>
        <taxon>Spiralia</taxon>
        <taxon>Lophotrochozoa</taxon>
        <taxon>Platyhelminthes</taxon>
        <taxon>Cestoda</taxon>
        <taxon>Eucestoda</taxon>
        <taxon>Diphyllobothriidea</taxon>
        <taxon>Diphyllobothriidae</taxon>
        <taxon>Schistocephalus</taxon>
    </lineage>
</organism>
<dbReference type="InterPro" id="IPR056852">
    <property type="entry name" value="AK17A/B"/>
</dbReference>
<feature type="region of interest" description="Disordered" evidence="2">
    <location>
        <begin position="509"/>
        <end position="546"/>
    </location>
</feature>
<keyword evidence="3" id="KW-0808">Transferase</keyword>
<evidence type="ECO:0000256" key="2">
    <source>
        <dbReference type="SAM" id="MobiDB-lite"/>
    </source>
</evidence>
<dbReference type="PANTHER" id="PTHR12484">
    <property type="entry name" value="B-LYMPHOCYTE ANTIGEN-RELATED"/>
    <property type="match status" value="1"/>
</dbReference>
<dbReference type="AlphaFoldDB" id="A0A0X3P355"/>
<name>A0A0X3P355_SCHSO</name>
<feature type="compositionally biased region" description="Basic and acidic residues" evidence="2">
    <location>
        <begin position="533"/>
        <end position="543"/>
    </location>
</feature>